<evidence type="ECO:0000313" key="2">
    <source>
        <dbReference type="EMBL" id="ORV69448.1"/>
    </source>
</evidence>
<comment type="caution">
    <text evidence="2">The sequence shown here is derived from an EMBL/GenBank/DDBJ whole genome shotgun (WGS) entry which is preliminary data.</text>
</comment>
<dbReference type="GO" id="GO:0003824">
    <property type="term" value="F:catalytic activity"/>
    <property type="evidence" value="ECO:0007669"/>
    <property type="project" value="InterPro"/>
</dbReference>
<keyword evidence="3" id="KW-1185">Reference proteome</keyword>
<organism evidence="2 3">
    <name type="scientific">Mycobacterium gastri</name>
    <dbReference type="NCBI Taxonomy" id="1777"/>
    <lineage>
        <taxon>Bacteria</taxon>
        <taxon>Bacillati</taxon>
        <taxon>Actinomycetota</taxon>
        <taxon>Actinomycetes</taxon>
        <taxon>Mycobacteriales</taxon>
        <taxon>Mycobacteriaceae</taxon>
        <taxon>Mycobacterium</taxon>
    </lineage>
</organism>
<dbReference type="Gene3D" id="3.30.559.10">
    <property type="entry name" value="Chloramphenicol acetyltransferase-like domain"/>
    <property type="match status" value="1"/>
</dbReference>
<dbReference type="Proteomes" id="UP000193738">
    <property type="component" value="Unassembled WGS sequence"/>
</dbReference>
<dbReference type="STRING" id="1777.AWC07_00565"/>
<sequence length="471" mass="52717">MFFKGTVDDWAPEGFIISWLPTEASYALARQAPIDEVPASYQQRRHLRVYREQKALGRDIPRLLIFTWDVQGVCDVESMTHALNTHIRRHDTYRSWFAFNEDDDIVRRTIKDSEALALEFRPVDRGPMTPLEARQMLLDTPDPLQWDCFRFGVIQREDSFTIYAAVDHLHIDGMSFPTIIFELYMAYVMALQGAPTVLPESGSYRNYCATQQDHTASLTSESPQVRAWYRFIEQAGGALPSFPLPLGEITDEMNGAMDVLELMDEGQGQRFEVACRAVGGRFWAGVFAAAALAERELTGAETYFGITPLANRTAPTAVSSVGWFASLVPLVIPTANSTFDEVLLLAQESLNGSRTLGEVPFDHLLEMKPPVPGPIFADKAVPLLSFIDFRRHPATNMAGISNIGLWGDHRLADEIRMWVGVMPDRTQLVISYPDNPIARDSVYRYADAMKAVLVRVADRILDGAVSEGSFS</sequence>
<dbReference type="RefSeq" id="WP_036420168.1">
    <property type="nucleotide sequence ID" value="NZ_LQOX01000100.1"/>
</dbReference>
<evidence type="ECO:0000259" key="1">
    <source>
        <dbReference type="Pfam" id="PF00668"/>
    </source>
</evidence>
<dbReference type="SUPFAM" id="SSF52777">
    <property type="entry name" value="CoA-dependent acyltransferases"/>
    <property type="match status" value="2"/>
</dbReference>
<dbReference type="AlphaFoldDB" id="A0A1X1VKE0"/>
<evidence type="ECO:0000313" key="3">
    <source>
        <dbReference type="Proteomes" id="UP000193738"/>
    </source>
</evidence>
<dbReference type="InterPro" id="IPR023213">
    <property type="entry name" value="CAT-like_dom_sf"/>
</dbReference>
<dbReference type="Gene3D" id="3.30.559.30">
    <property type="entry name" value="Nonribosomal peptide synthetase, condensation domain"/>
    <property type="match status" value="1"/>
</dbReference>
<protein>
    <recommendedName>
        <fullName evidence="1">Condensation domain-containing protein</fullName>
    </recommendedName>
</protein>
<feature type="domain" description="Condensation" evidence="1">
    <location>
        <begin position="70"/>
        <end position="365"/>
    </location>
</feature>
<dbReference type="Pfam" id="PF00668">
    <property type="entry name" value="Condensation"/>
    <property type="match status" value="1"/>
</dbReference>
<proteinExistence type="predicted"/>
<gene>
    <name evidence="2" type="ORF">AWC07_00565</name>
</gene>
<dbReference type="InterPro" id="IPR001242">
    <property type="entry name" value="Condensation_dom"/>
</dbReference>
<name>A0A1X1VKE0_MYCGS</name>
<reference evidence="2 3" key="1">
    <citation type="submission" date="2016-01" db="EMBL/GenBank/DDBJ databases">
        <title>The new phylogeny of the genus Mycobacterium.</title>
        <authorList>
            <person name="Tarcisio F."/>
            <person name="Conor M."/>
            <person name="Antonella G."/>
            <person name="Elisabetta G."/>
            <person name="Giulia F.S."/>
            <person name="Sara T."/>
            <person name="Anna F."/>
            <person name="Clotilde B."/>
            <person name="Roberto B."/>
            <person name="Veronica D.S."/>
            <person name="Fabio R."/>
            <person name="Monica P."/>
            <person name="Olivier J."/>
            <person name="Enrico T."/>
            <person name="Nicola S."/>
        </authorList>
    </citation>
    <scope>NUCLEOTIDE SEQUENCE [LARGE SCALE GENOMIC DNA]</scope>
    <source>
        <strain evidence="2 3">DSM 43505</strain>
    </source>
</reference>
<dbReference type="GO" id="GO:0008610">
    <property type="term" value="P:lipid biosynthetic process"/>
    <property type="evidence" value="ECO:0007669"/>
    <property type="project" value="UniProtKB-ARBA"/>
</dbReference>
<accession>A0A1X1VKE0</accession>
<dbReference type="EMBL" id="LQOX01000100">
    <property type="protein sequence ID" value="ORV69448.1"/>
    <property type="molecule type" value="Genomic_DNA"/>
</dbReference>